<feature type="signal peptide" evidence="1">
    <location>
        <begin position="1"/>
        <end position="25"/>
    </location>
</feature>
<proteinExistence type="predicted"/>
<keyword evidence="3" id="KW-1185">Reference proteome</keyword>
<feature type="chain" id="PRO_5012778558" evidence="1">
    <location>
        <begin position="26"/>
        <end position="316"/>
    </location>
</feature>
<accession>A0A1X7AKM6</accession>
<evidence type="ECO:0000313" key="3">
    <source>
        <dbReference type="Proteomes" id="UP000196573"/>
    </source>
</evidence>
<dbReference type="EMBL" id="FWPT01000005">
    <property type="protein sequence ID" value="SMA47441.1"/>
    <property type="molecule type" value="Genomic_DNA"/>
</dbReference>
<name>A0A1X7AKM6_9GAMM</name>
<dbReference type="Proteomes" id="UP000196573">
    <property type="component" value="Unassembled WGS sequence"/>
</dbReference>
<gene>
    <name evidence="2" type="ORF">EHSB41UT_02418</name>
</gene>
<protein>
    <submittedName>
        <fullName evidence="2">Uncharacterized protein</fullName>
    </submittedName>
</protein>
<dbReference type="OrthoDB" id="6353325at2"/>
<evidence type="ECO:0000313" key="2">
    <source>
        <dbReference type="EMBL" id="SMA47441.1"/>
    </source>
</evidence>
<keyword evidence="1" id="KW-0732">Signal</keyword>
<dbReference type="RefSeq" id="WP_087110197.1">
    <property type="nucleotide sequence ID" value="NZ_CBCSCN010000003.1"/>
</dbReference>
<dbReference type="AlphaFoldDB" id="A0A1X7AKM6"/>
<organism evidence="2 3">
    <name type="scientific">Parendozoicomonas haliclonae</name>
    <dbReference type="NCBI Taxonomy" id="1960125"/>
    <lineage>
        <taxon>Bacteria</taxon>
        <taxon>Pseudomonadati</taxon>
        <taxon>Pseudomonadota</taxon>
        <taxon>Gammaproteobacteria</taxon>
        <taxon>Oceanospirillales</taxon>
        <taxon>Endozoicomonadaceae</taxon>
        <taxon>Parendozoicomonas</taxon>
    </lineage>
</organism>
<sequence length="316" mass="34456">MMKHVKLFSAFTLALGLLSAGFAAAVDSDWKPYPTNLYKPDLTGDNLQKLWPKLSRATQDPFPADEGLQDAWRSDFEGDFAGAKKKGLALGTPEGAYVAYRAQTIYAMYMAPDPQPGQEAQAERTVLLKDAADQLLNVVNNLKSQGKEPPVQIVFWGAYAMGRYVQIMKPTWSLLTKKAQVKALLTQAGLVPNPSLMPALHGLYGGAYAAIYQDGYAARLTFRSYVKDCQGTVTPGDYVKASSQQFDCALKALGDTPFPEIYNSYAKALLELDPVANKVQAETYKQYATGASVPPGVTNMIFSAEDALAREFAKKP</sequence>
<evidence type="ECO:0000256" key="1">
    <source>
        <dbReference type="SAM" id="SignalP"/>
    </source>
</evidence>
<reference evidence="2 3" key="1">
    <citation type="submission" date="2017-03" db="EMBL/GenBank/DDBJ databases">
        <authorList>
            <person name="Afonso C.L."/>
            <person name="Miller P.J."/>
            <person name="Scott M.A."/>
            <person name="Spackman E."/>
            <person name="Goraichik I."/>
            <person name="Dimitrov K.M."/>
            <person name="Suarez D.L."/>
            <person name="Swayne D.E."/>
        </authorList>
    </citation>
    <scope>NUCLEOTIDE SEQUENCE [LARGE SCALE GENOMIC DNA]</scope>
    <source>
        <strain evidence="2">SB41UT1</strain>
    </source>
</reference>